<feature type="coiled-coil region" evidence="1">
    <location>
        <begin position="116"/>
        <end position="164"/>
    </location>
</feature>
<dbReference type="SUPFAM" id="SSF111369">
    <property type="entry name" value="HlyD-like secretion proteins"/>
    <property type="match status" value="1"/>
</dbReference>
<dbReference type="RefSeq" id="WP_055112225.1">
    <property type="nucleotide sequence ID" value="NZ_CXWA01000005.1"/>
</dbReference>
<keyword evidence="2" id="KW-0472">Membrane</keyword>
<dbReference type="AlphaFoldDB" id="A0A0M6ZFX4"/>
<accession>A0A0M6ZFX4</accession>
<keyword evidence="2" id="KW-1133">Transmembrane helix</keyword>
<evidence type="ECO:0000256" key="2">
    <source>
        <dbReference type="SAM" id="Phobius"/>
    </source>
</evidence>
<keyword evidence="1" id="KW-0175">Coiled coil</keyword>
<dbReference type="GeneID" id="97671334"/>
<feature type="transmembrane region" description="Helical" evidence="2">
    <location>
        <begin position="42"/>
        <end position="61"/>
    </location>
</feature>
<keyword evidence="4" id="KW-1185">Reference proteome</keyword>
<dbReference type="EMBL" id="CXWC01000011">
    <property type="protein sequence ID" value="CTQ74347.1"/>
    <property type="molecule type" value="Genomic_DNA"/>
</dbReference>
<dbReference type="OrthoDB" id="7929252at2"/>
<keyword evidence="2" id="KW-0812">Transmembrane</keyword>
<name>A0A0M6ZFX4_9HYPH</name>
<evidence type="ECO:0000313" key="3">
    <source>
        <dbReference type="EMBL" id="CTQ74347.1"/>
    </source>
</evidence>
<dbReference type="STRING" id="311410.LA5095_00873"/>
<dbReference type="Proteomes" id="UP000049983">
    <property type="component" value="Unassembled WGS sequence"/>
</dbReference>
<evidence type="ECO:0000313" key="4">
    <source>
        <dbReference type="Proteomes" id="UP000049983"/>
    </source>
</evidence>
<protein>
    <submittedName>
        <fullName evidence="3">Inner membrane protein YiaV</fullName>
    </submittedName>
</protein>
<organism evidence="3 4">
    <name type="scientific">Roseibium album</name>
    <dbReference type="NCBI Taxonomy" id="311410"/>
    <lineage>
        <taxon>Bacteria</taxon>
        <taxon>Pseudomonadati</taxon>
        <taxon>Pseudomonadota</taxon>
        <taxon>Alphaproteobacteria</taxon>
        <taxon>Hyphomicrobiales</taxon>
        <taxon>Stappiaceae</taxon>
        <taxon>Roseibium</taxon>
    </lineage>
</organism>
<sequence length="414" mass="44898">MFETLFCSMVTLLPDYLFRRYVQGKRIGHEITLYSVWYELRYGIVSCLMLTISLITLIFYFHPSSTSAVSTFRVLPILPEGSGRVAEVFMPLSLDTEVKAGDPLFKLDSSRQEADVTTAKQQIVEIEGEIALAQSELAVANAEVEQAEASLKQAQDELDTKQELFQRNANVVSERDIEKLQTTVDARQGALAAAQANKDLVETKINVALPATLESARAREQEAEVELSKMTVYAGVDGTVSQFVLRPGDIVNPLMRPAGVLIPADSQQERIVAGFSQIEAQVMKTGMVAEAFCPSVPFTIIPLVVTDVQNAIASGQVTAGSQLFDASQTSGKQGTVTAILEPLYEGGLDKLPPGASCSVNAYTSNHEKLSSDENLGTGEFVFLHVVDTVGIVHAIMIRGQALRYPITALVLTGH</sequence>
<dbReference type="PANTHER" id="PTHR30367:SF12">
    <property type="entry name" value="P-HYDROXYBENZOIC ACID EFFLUX PUMP SUBUNIT AAEA"/>
    <property type="match status" value="1"/>
</dbReference>
<gene>
    <name evidence="3" type="primary">yiaV_3</name>
    <name evidence="3" type="ORF">LA5096_04013</name>
</gene>
<dbReference type="PANTHER" id="PTHR30367">
    <property type="entry name" value="P-HYDROXYBENZOIC ACID EFFLUX PUMP SUBUNIT AAEA-RELATED"/>
    <property type="match status" value="1"/>
</dbReference>
<dbReference type="InterPro" id="IPR050393">
    <property type="entry name" value="MFP_Efflux_Pump"/>
</dbReference>
<dbReference type="Gene3D" id="1.10.287.470">
    <property type="entry name" value="Helix hairpin bin"/>
    <property type="match status" value="1"/>
</dbReference>
<evidence type="ECO:0000256" key="1">
    <source>
        <dbReference type="SAM" id="Coils"/>
    </source>
</evidence>
<dbReference type="Gene3D" id="2.40.50.100">
    <property type="match status" value="1"/>
</dbReference>
<reference evidence="4" key="1">
    <citation type="submission" date="2015-07" db="EMBL/GenBank/DDBJ databases">
        <authorList>
            <person name="Rodrigo-Torres Lidia"/>
            <person name="Arahal R.David."/>
        </authorList>
    </citation>
    <scope>NUCLEOTIDE SEQUENCE [LARGE SCALE GENOMIC DNA]</scope>
    <source>
        <strain evidence="4">CECT 5096</strain>
    </source>
</reference>
<proteinExistence type="predicted"/>